<name>A0A7S4NG35_9EUKA</name>
<protein>
    <submittedName>
        <fullName evidence="2">Uncharacterized protein</fullName>
    </submittedName>
</protein>
<gene>
    <name evidence="2" type="ORF">CPOL0286_LOCUS18612</name>
</gene>
<evidence type="ECO:0000256" key="1">
    <source>
        <dbReference type="SAM" id="MobiDB-lite"/>
    </source>
</evidence>
<dbReference type="EMBL" id="HBKO01040523">
    <property type="protein sequence ID" value="CAE2286761.1"/>
    <property type="molecule type" value="Transcribed_RNA"/>
</dbReference>
<sequence>MAGGAHTGLQVDPSLISGVMTSFMRRQQSELSTLSHSQLLDRALELQRDDRVNAAHRAARNVNSLRAQHLSAGAVQTLQKQLLEDDDAGCLPAPSENKEGRMALRGTRASLD</sequence>
<feature type="region of interest" description="Disordered" evidence="1">
    <location>
        <begin position="87"/>
        <end position="112"/>
    </location>
</feature>
<evidence type="ECO:0000313" key="2">
    <source>
        <dbReference type="EMBL" id="CAE2286761.1"/>
    </source>
</evidence>
<proteinExistence type="predicted"/>
<reference evidence="2" key="1">
    <citation type="submission" date="2021-01" db="EMBL/GenBank/DDBJ databases">
        <authorList>
            <person name="Corre E."/>
            <person name="Pelletier E."/>
            <person name="Niang G."/>
            <person name="Scheremetjew M."/>
            <person name="Finn R."/>
            <person name="Kale V."/>
            <person name="Holt S."/>
            <person name="Cochrane G."/>
            <person name="Meng A."/>
            <person name="Brown T."/>
            <person name="Cohen L."/>
        </authorList>
    </citation>
    <scope>NUCLEOTIDE SEQUENCE</scope>
    <source>
        <strain evidence="2">UIO037</strain>
    </source>
</reference>
<dbReference type="AlphaFoldDB" id="A0A7S4NG35"/>
<organism evidence="2">
    <name type="scientific">Prymnesium polylepis</name>
    <dbReference type="NCBI Taxonomy" id="72548"/>
    <lineage>
        <taxon>Eukaryota</taxon>
        <taxon>Haptista</taxon>
        <taxon>Haptophyta</taxon>
        <taxon>Prymnesiophyceae</taxon>
        <taxon>Prymnesiales</taxon>
        <taxon>Prymnesiaceae</taxon>
        <taxon>Prymnesium</taxon>
    </lineage>
</organism>
<accession>A0A7S4NG35</accession>